<keyword evidence="2" id="KW-0732">Signal</keyword>
<accession>A0AA88P8Z0</accession>
<feature type="chain" id="PRO_5041636061" evidence="2">
    <location>
        <begin position="21"/>
        <end position="186"/>
    </location>
</feature>
<dbReference type="Proteomes" id="UP001187343">
    <property type="component" value="Unassembled WGS sequence"/>
</dbReference>
<name>A0AA88P8Z0_9TELE</name>
<protein>
    <submittedName>
        <fullName evidence="3">Uncharacterized protein</fullName>
    </submittedName>
</protein>
<sequence>MELAKLFILILLCHRGVCNGLNHKARSIEEERLEDLLSWDEASDVLLKGLLGEDLQNGGLVSQETNSSTGMSADEYGSDVPANFSLDADAVEFNSNPPANVNVPANFSLDADAEAEEPSSSFPHETEIPLVILPGNPTQGSESVEESADTSTESKPSLLIVYGNFSDIDNLEISVNGSDTFDVGLP</sequence>
<reference evidence="3" key="1">
    <citation type="submission" date="2023-08" db="EMBL/GenBank/DDBJ databases">
        <title>Chromosome-level Genome Assembly of mud carp (Cirrhinus molitorella).</title>
        <authorList>
            <person name="Liu H."/>
        </authorList>
    </citation>
    <scope>NUCLEOTIDE SEQUENCE</scope>
    <source>
        <strain evidence="3">Prfri</strain>
        <tissue evidence="3">Muscle</tissue>
    </source>
</reference>
<evidence type="ECO:0000256" key="2">
    <source>
        <dbReference type="SAM" id="SignalP"/>
    </source>
</evidence>
<organism evidence="3 4">
    <name type="scientific">Cirrhinus molitorella</name>
    <name type="common">mud carp</name>
    <dbReference type="NCBI Taxonomy" id="172907"/>
    <lineage>
        <taxon>Eukaryota</taxon>
        <taxon>Metazoa</taxon>
        <taxon>Chordata</taxon>
        <taxon>Craniata</taxon>
        <taxon>Vertebrata</taxon>
        <taxon>Euteleostomi</taxon>
        <taxon>Actinopterygii</taxon>
        <taxon>Neopterygii</taxon>
        <taxon>Teleostei</taxon>
        <taxon>Ostariophysi</taxon>
        <taxon>Cypriniformes</taxon>
        <taxon>Cyprinidae</taxon>
        <taxon>Labeoninae</taxon>
        <taxon>Labeonini</taxon>
        <taxon>Cirrhinus</taxon>
    </lineage>
</organism>
<feature type="region of interest" description="Disordered" evidence="1">
    <location>
        <begin position="131"/>
        <end position="155"/>
    </location>
</feature>
<proteinExistence type="predicted"/>
<evidence type="ECO:0000313" key="4">
    <source>
        <dbReference type="Proteomes" id="UP001187343"/>
    </source>
</evidence>
<keyword evidence="4" id="KW-1185">Reference proteome</keyword>
<comment type="caution">
    <text evidence="3">The sequence shown here is derived from an EMBL/GenBank/DDBJ whole genome shotgun (WGS) entry which is preliminary data.</text>
</comment>
<feature type="signal peptide" evidence="2">
    <location>
        <begin position="1"/>
        <end position="20"/>
    </location>
</feature>
<evidence type="ECO:0000256" key="1">
    <source>
        <dbReference type="SAM" id="MobiDB-lite"/>
    </source>
</evidence>
<dbReference type="AlphaFoldDB" id="A0AA88P8Z0"/>
<dbReference type="EMBL" id="JAUYZG010000022">
    <property type="protein sequence ID" value="KAK2873131.1"/>
    <property type="molecule type" value="Genomic_DNA"/>
</dbReference>
<gene>
    <name evidence="3" type="ORF">Q8A67_023028</name>
</gene>
<evidence type="ECO:0000313" key="3">
    <source>
        <dbReference type="EMBL" id="KAK2873131.1"/>
    </source>
</evidence>